<comment type="caution">
    <text evidence="3">The sequence shown here is derived from an EMBL/GenBank/DDBJ whole genome shotgun (WGS) entry which is preliminary data.</text>
</comment>
<dbReference type="PROSITE" id="PS50943">
    <property type="entry name" value="HTH_CROC1"/>
    <property type="match status" value="1"/>
</dbReference>
<dbReference type="PANTHER" id="PTHR46558:SF15">
    <property type="entry name" value="HELIX-TURN-HELIX DOMAIN PROTEIN"/>
    <property type="match status" value="1"/>
</dbReference>
<dbReference type="SMART" id="SM00530">
    <property type="entry name" value="HTH_XRE"/>
    <property type="match status" value="1"/>
</dbReference>
<reference evidence="3 4" key="1">
    <citation type="submission" date="2023-03" db="EMBL/GenBank/DDBJ databases">
        <title>Bacillus Genome Sequencing.</title>
        <authorList>
            <person name="Dunlap C."/>
        </authorList>
    </citation>
    <scope>NUCLEOTIDE SEQUENCE [LARGE SCALE GENOMIC DNA]</scope>
    <source>
        <strain evidence="3 4">NRS-38</strain>
    </source>
</reference>
<dbReference type="RefSeq" id="WP_328216912.1">
    <property type="nucleotide sequence ID" value="NZ_JARTLI010000002.1"/>
</dbReference>
<organism evidence="3 4">
    <name type="scientific">Anoxybacteroides rupiense</name>
    <dbReference type="NCBI Taxonomy" id="311460"/>
    <lineage>
        <taxon>Bacteria</taxon>
        <taxon>Bacillati</taxon>
        <taxon>Bacillota</taxon>
        <taxon>Bacilli</taxon>
        <taxon>Bacillales</taxon>
        <taxon>Anoxybacillaceae</taxon>
        <taxon>Anoxybacteroides</taxon>
    </lineage>
</organism>
<feature type="domain" description="HTH cro/C1-type" evidence="2">
    <location>
        <begin position="24"/>
        <end position="78"/>
    </location>
</feature>
<name>A0ABD5IQW0_9BACL</name>
<evidence type="ECO:0000313" key="4">
    <source>
        <dbReference type="Proteomes" id="UP001339962"/>
    </source>
</evidence>
<evidence type="ECO:0000259" key="2">
    <source>
        <dbReference type="PROSITE" id="PS50943"/>
    </source>
</evidence>
<sequence length="86" mass="9874">MIFGKELKETRRNHTLVMIMKSKIDEIIKLKGYKKKYVAEKIGVSANQLSNWITGKNYPTLDKAFKLAELLGVSVEDLYEKNEGQP</sequence>
<dbReference type="EMBL" id="JARTLI010000002">
    <property type="protein sequence ID" value="MED5050677.1"/>
    <property type="molecule type" value="Genomic_DNA"/>
</dbReference>
<dbReference type="SUPFAM" id="SSF47413">
    <property type="entry name" value="lambda repressor-like DNA-binding domains"/>
    <property type="match status" value="1"/>
</dbReference>
<accession>A0ABD5IQW0</accession>
<dbReference type="AlphaFoldDB" id="A0ABD5IQW0"/>
<dbReference type="PANTHER" id="PTHR46558">
    <property type="entry name" value="TRACRIPTIONAL REGULATORY PROTEIN-RELATED-RELATED"/>
    <property type="match status" value="1"/>
</dbReference>
<dbReference type="InterPro" id="IPR010982">
    <property type="entry name" value="Lambda_DNA-bd_dom_sf"/>
</dbReference>
<gene>
    <name evidence="3" type="ORF">P9850_02175</name>
</gene>
<protein>
    <submittedName>
        <fullName evidence="3">Helix-turn-helix transcriptional regulator</fullName>
    </submittedName>
</protein>
<dbReference type="GO" id="GO:0003677">
    <property type="term" value="F:DNA binding"/>
    <property type="evidence" value="ECO:0007669"/>
    <property type="project" value="UniProtKB-KW"/>
</dbReference>
<dbReference type="Pfam" id="PF01381">
    <property type="entry name" value="HTH_3"/>
    <property type="match status" value="1"/>
</dbReference>
<dbReference type="Gene3D" id="1.10.260.40">
    <property type="entry name" value="lambda repressor-like DNA-binding domains"/>
    <property type="match status" value="1"/>
</dbReference>
<dbReference type="CDD" id="cd00093">
    <property type="entry name" value="HTH_XRE"/>
    <property type="match status" value="1"/>
</dbReference>
<evidence type="ECO:0000313" key="3">
    <source>
        <dbReference type="EMBL" id="MED5050677.1"/>
    </source>
</evidence>
<proteinExistence type="predicted"/>
<keyword evidence="1" id="KW-0238">DNA-binding</keyword>
<evidence type="ECO:0000256" key="1">
    <source>
        <dbReference type="ARBA" id="ARBA00023125"/>
    </source>
</evidence>
<dbReference type="InterPro" id="IPR001387">
    <property type="entry name" value="Cro/C1-type_HTH"/>
</dbReference>
<dbReference type="Proteomes" id="UP001339962">
    <property type="component" value="Unassembled WGS sequence"/>
</dbReference>